<dbReference type="PANTHER" id="PTHR30388">
    <property type="entry name" value="ALDEHYDE OXIDOREDUCTASE MOLYBDENUM COFACTOR ASSEMBLY PROTEIN"/>
    <property type="match status" value="1"/>
</dbReference>
<dbReference type="AlphaFoldDB" id="A0A9D0YUE1"/>
<dbReference type="Pfam" id="PF02625">
    <property type="entry name" value="XdhC_CoxI"/>
    <property type="match status" value="1"/>
</dbReference>
<evidence type="ECO:0000259" key="2">
    <source>
        <dbReference type="Pfam" id="PF13478"/>
    </source>
</evidence>
<dbReference type="Gene3D" id="3.40.50.720">
    <property type="entry name" value="NAD(P)-binding Rossmann-like Domain"/>
    <property type="match status" value="1"/>
</dbReference>
<evidence type="ECO:0000313" key="4">
    <source>
        <dbReference type="Proteomes" id="UP000886879"/>
    </source>
</evidence>
<dbReference type="Proteomes" id="UP000886879">
    <property type="component" value="Unassembled WGS sequence"/>
</dbReference>
<feature type="domain" description="XdhC Rossmann" evidence="2">
    <location>
        <begin position="71"/>
        <end position="215"/>
    </location>
</feature>
<evidence type="ECO:0000259" key="1">
    <source>
        <dbReference type="Pfam" id="PF02625"/>
    </source>
</evidence>
<reference evidence="3" key="2">
    <citation type="journal article" date="2021" name="PeerJ">
        <title>Extensive microbial diversity within the chicken gut microbiome revealed by metagenomics and culture.</title>
        <authorList>
            <person name="Gilroy R."/>
            <person name="Ravi A."/>
            <person name="Getino M."/>
            <person name="Pursley I."/>
            <person name="Horton D.L."/>
            <person name="Alikhan N.F."/>
            <person name="Baker D."/>
            <person name="Gharbi K."/>
            <person name="Hall N."/>
            <person name="Watson M."/>
            <person name="Adriaenssens E.M."/>
            <person name="Foster-Nyarko E."/>
            <person name="Jarju S."/>
            <person name="Secka A."/>
            <person name="Antonio M."/>
            <person name="Oren A."/>
            <person name="Chaudhuri R.R."/>
            <person name="La Ragione R."/>
            <person name="Hildebrand F."/>
            <person name="Pallen M.J."/>
        </authorList>
    </citation>
    <scope>NUCLEOTIDE SEQUENCE</scope>
    <source>
        <strain evidence="3">ChiGjej2B2-12916</strain>
    </source>
</reference>
<proteinExistence type="predicted"/>
<reference evidence="3" key="1">
    <citation type="submission" date="2020-10" db="EMBL/GenBank/DDBJ databases">
        <authorList>
            <person name="Gilroy R."/>
        </authorList>
    </citation>
    <scope>NUCLEOTIDE SEQUENCE</scope>
    <source>
        <strain evidence="3">ChiGjej2B2-12916</strain>
    </source>
</reference>
<dbReference type="InterPro" id="IPR003777">
    <property type="entry name" value="XdhC_CoxI"/>
</dbReference>
<comment type="caution">
    <text evidence="3">The sequence shown here is derived from an EMBL/GenBank/DDBJ whole genome shotgun (WGS) entry which is preliminary data.</text>
</comment>
<name>A0A9D0YUE1_9FIRM</name>
<dbReference type="SUPFAM" id="SSF51984">
    <property type="entry name" value="MurCD N-terminal domain"/>
    <property type="match status" value="1"/>
</dbReference>
<dbReference type="EMBL" id="DVFO01000048">
    <property type="protein sequence ID" value="HIQ60958.1"/>
    <property type="molecule type" value="Genomic_DNA"/>
</dbReference>
<evidence type="ECO:0000313" key="3">
    <source>
        <dbReference type="EMBL" id="HIQ60958.1"/>
    </source>
</evidence>
<dbReference type="InterPro" id="IPR052698">
    <property type="entry name" value="MoCofactor_Util/Proc"/>
</dbReference>
<protein>
    <submittedName>
        <fullName evidence="3">XdhC family protein</fullName>
    </submittedName>
</protein>
<sequence>MDNGYRALAHALDEKGLVWRVTSLKGETLGQAVQLEQRPTWLGHGFQPPCQTTDEMGRAVLVECLRREKTLLICGGGHVSVPVARLGVMLGYQVTVVDDRAEFAQPQRFEPGVDTVCAPFEEYLSQTFPWEEHPDLSVVIVTRGHGGDAACLRQAVKHPLTYLGMIGSKRKNQAIFQLLQGEGVAPQALERVHAPIGLDIGAQTPEEIAVSIAAEWIATRQCGQGSVFPRELREALRSGAGGVMVTVVKKSGSAPRGVGTRMLIRPDGTTVGTIGGGLAEYQAVCQGRDLLDHPCPMLVSYDMRSGEAGCSGMICGGTIEVLFEKVPTQV</sequence>
<accession>A0A9D0YUE1</accession>
<dbReference type="PANTHER" id="PTHR30388:SF6">
    <property type="entry name" value="XANTHINE DEHYDROGENASE SUBUNIT A-RELATED"/>
    <property type="match status" value="1"/>
</dbReference>
<dbReference type="Pfam" id="PF13478">
    <property type="entry name" value="XdhC_C"/>
    <property type="match status" value="1"/>
</dbReference>
<dbReference type="InterPro" id="IPR027051">
    <property type="entry name" value="XdhC_Rossmann_dom"/>
</dbReference>
<organism evidence="3 4">
    <name type="scientific">Candidatus Enterenecus faecium</name>
    <dbReference type="NCBI Taxonomy" id="2840780"/>
    <lineage>
        <taxon>Bacteria</taxon>
        <taxon>Bacillati</taxon>
        <taxon>Bacillota</taxon>
        <taxon>Clostridia</taxon>
        <taxon>Eubacteriales</taxon>
        <taxon>Candidatus Enterenecus</taxon>
    </lineage>
</organism>
<gene>
    <name evidence="3" type="ORF">IAD31_05125</name>
</gene>
<feature type="domain" description="XdhC- CoxI" evidence="1">
    <location>
        <begin position="236"/>
        <end position="302"/>
    </location>
</feature>